<sequence>MAKRMQVNRLVQDELVYELRIRGIATGTVDEMRHALAMALRLENSGDSIKMPTYPFTMEEDVKAVKEKLSELDPLITEFGNTSTSGLFFKLQSKLSHTLNRIDHINEESPDRPKLLAKALSLLDMLHKKS</sequence>
<name>A0AAV8V4P9_9CUCU</name>
<evidence type="ECO:0000313" key="2">
    <source>
        <dbReference type="Proteomes" id="UP001159042"/>
    </source>
</evidence>
<accession>A0AAV8V4P9</accession>
<protein>
    <submittedName>
        <fullName evidence="1">Uncharacterized protein</fullName>
    </submittedName>
</protein>
<proteinExistence type="predicted"/>
<organism evidence="1 2">
    <name type="scientific">Exocentrus adspersus</name>
    <dbReference type="NCBI Taxonomy" id="1586481"/>
    <lineage>
        <taxon>Eukaryota</taxon>
        <taxon>Metazoa</taxon>
        <taxon>Ecdysozoa</taxon>
        <taxon>Arthropoda</taxon>
        <taxon>Hexapoda</taxon>
        <taxon>Insecta</taxon>
        <taxon>Pterygota</taxon>
        <taxon>Neoptera</taxon>
        <taxon>Endopterygota</taxon>
        <taxon>Coleoptera</taxon>
        <taxon>Polyphaga</taxon>
        <taxon>Cucujiformia</taxon>
        <taxon>Chrysomeloidea</taxon>
        <taxon>Cerambycidae</taxon>
        <taxon>Lamiinae</taxon>
        <taxon>Acanthocinini</taxon>
        <taxon>Exocentrus</taxon>
    </lineage>
</organism>
<gene>
    <name evidence="1" type="ORF">NQ315_007342</name>
</gene>
<evidence type="ECO:0000313" key="1">
    <source>
        <dbReference type="EMBL" id="KAJ8909245.1"/>
    </source>
</evidence>
<reference evidence="1 2" key="1">
    <citation type="journal article" date="2023" name="Insect Mol. Biol.">
        <title>Genome sequencing provides insights into the evolution of gene families encoding plant cell wall-degrading enzymes in longhorned beetles.</title>
        <authorList>
            <person name="Shin N.R."/>
            <person name="Okamura Y."/>
            <person name="Kirsch R."/>
            <person name="Pauchet Y."/>
        </authorList>
    </citation>
    <scope>NUCLEOTIDE SEQUENCE [LARGE SCALE GENOMIC DNA]</scope>
    <source>
        <strain evidence="1">EAD_L_NR</strain>
    </source>
</reference>
<dbReference type="EMBL" id="JANEYG010000794">
    <property type="protein sequence ID" value="KAJ8909245.1"/>
    <property type="molecule type" value="Genomic_DNA"/>
</dbReference>
<dbReference type="AlphaFoldDB" id="A0AAV8V4P9"/>
<comment type="caution">
    <text evidence="1">The sequence shown here is derived from an EMBL/GenBank/DDBJ whole genome shotgun (WGS) entry which is preliminary data.</text>
</comment>
<keyword evidence="2" id="KW-1185">Reference proteome</keyword>
<dbReference type="Proteomes" id="UP001159042">
    <property type="component" value="Unassembled WGS sequence"/>
</dbReference>